<evidence type="ECO:0000256" key="11">
    <source>
        <dbReference type="ARBA" id="ARBA00023004"/>
    </source>
</evidence>
<evidence type="ECO:0000256" key="4">
    <source>
        <dbReference type="ARBA" id="ARBA00022617"/>
    </source>
</evidence>
<evidence type="ECO:0000256" key="10">
    <source>
        <dbReference type="ARBA" id="ARBA00023002"/>
    </source>
</evidence>
<dbReference type="PROSITE" id="PS50292">
    <property type="entry name" value="PEROXIDASE_3"/>
    <property type="match status" value="1"/>
</dbReference>
<feature type="binding site" description="axial binding residue" evidence="14">
    <location>
        <position position="410"/>
    </location>
    <ligand>
        <name>heme b</name>
        <dbReference type="ChEBI" id="CHEBI:60344"/>
    </ligand>
    <ligandPart>
        <name>Fe</name>
        <dbReference type="ChEBI" id="CHEBI:18248"/>
    </ligandPart>
</feature>
<dbReference type="InterPro" id="IPR010255">
    <property type="entry name" value="Haem_peroxidase_sf"/>
</dbReference>
<sequence>MMSSSNDSSTVDDLQKVAKEEEQQLTPSFTPTLPERLGIGAFKLLNRVVPWYKLPGFIGAFNLAFLRIELRQFNLYDGYASPEAQGNARDHPLTDERYRSARHSDGKFNSLEQPLMGCRGMRFGRNFPRHLTPRPTEEELWTPNPRMISDRFMARRDGRFIPATTLNMLAAAWIQFQIHDWFNHIESNEKFKVPLPEGGDPWPHSHMELFRTKADEVRDPSDVKCPGYNNENTAWWDGSQIYGSSEKATEALRTKLPDGKLELDERGTVSFLPRDKDGNPLTGFNNNWWIGMEMLHTLFALEHNAICDALKAAYPDMTGDQIFDKARLVNCALMAKIHTVEWTPAILAHPALQIGMSANWWGIVGEKLTKMLGRISKTSEIISGIPGSGPEQDGAPFSLTEEFVSVYRMHSLMPESIAFFSSASGSHISTIPVPSLTFSKAQEPLASGLVTFPDVFYSFGINYPGAITNNNYPSFLRELPTPDGQLRDLGTVDILRDRERGVPRYCQFRRLLRMSVPKTFEELTGGNVELAKELEEAYNGDINLVDALVGSHSEPVIPGFGFSETAFRVFLLMASRRLKSDRFIAGASEFGPGTYTRVGFDWLQNTGMKDVLKRHFPELKGVLEAGGERNVFAPWVMMEESKKYNGVETNAPA</sequence>
<comment type="caution">
    <text evidence="15">The sequence shown here is derived from an EMBL/GenBank/DDBJ whole genome shotgun (WGS) entry which is preliminary data.</text>
</comment>
<dbReference type="PANTHER" id="PTHR11903:SF11">
    <property type="entry name" value="ALPHA-DIOXYGENASE 1"/>
    <property type="match status" value="1"/>
</dbReference>
<dbReference type="RefSeq" id="XP_064666804.1">
    <property type="nucleotide sequence ID" value="XM_064815887.1"/>
</dbReference>
<keyword evidence="7" id="KW-0611">Plant defense</keyword>
<evidence type="ECO:0000256" key="12">
    <source>
        <dbReference type="ARBA" id="ARBA00023098"/>
    </source>
</evidence>
<keyword evidence="5 14" id="KW-0479">Metal-binding</keyword>
<evidence type="ECO:0000256" key="2">
    <source>
        <dbReference type="ARBA" id="ARBA00022516"/>
    </source>
</evidence>
<keyword evidence="8" id="KW-0276">Fatty acid metabolism</keyword>
<keyword evidence="11 14" id="KW-0408">Iron</keyword>
<protein>
    <submittedName>
        <fullName evidence="15">Heme peroxidase</fullName>
    </submittedName>
</protein>
<evidence type="ECO:0000256" key="5">
    <source>
        <dbReference type="ARBA" id="ARBA00022723"/>
    </source>
</evidence>
<dbReference type="Gene3D" id="1.10.640.10">
    <property type="entry name" value="Haem peroxidase domain superfamily, animal type"/>
    <property type="match status" value="1"/>
</dbReference>
<evidence type="ECO:0000256" key="8">
    <source>
        <dbReference type="ARBA" id="ARBA00022832"/>
    </source>
</evidence>
<dbReference type="CDD" id="cd09818">
    <property type="entry name" value="PIOX_like"/>
    <property type="match status" value="1"/>
</dbReference>
<keyword evidence="16" id="KW-1185">Reference proteome</keyword>
<dbReference type="GO" id="GO:0046872">
    <property type="term" value="F:metal ion binding"/>
    <property type="evidence" value="ECO:0007669"/>
    <property type="project" value="UniProtKB-KW"/>
</dbReference>
<evidence type="ECO:0000256" key="13">
    <source>
        <dbReference type="ARBA" id="ARBA00023160"/>
    </source>
</evidence>
<evidence type="ECO:0000256" key="6">
    <source>
        <dbReference type="ARBA" id="ARBA00022767"/>
    </source>
</evidence>
<keyword evidence="13" id="KW-0275">Fatty acid biosynthesis</keyword>
<dbReference type="PANTHER" id="PTHR11903">
    <property type="entry name" value="PROSTAGLANDIN G/H SYNTHASE"/>
    <property type="match status" value="1"/>
</dbReference>
<evidence type="ECO:0000256" key="1">
    <source>
        <dbReference type="ARBA" id="ARBA00001913"/>
    </source>
</evidence>
<dbReference type="GO" id="GO:0020037">
    <property type="term" value="F:heme binding"/>
    <property type="evidence" value="ECO:0007669"/>
    <property type="project" value="InterPro"/>
</dbReference>
<organism evidence="15 16">
    <name type="scientific">Canariomyces notabilis</name>
    <dbReference type="NCBI Taxonomy" id="2074819"/>
    <lineage>
        <taxon>Eukaryota</taxon>
        <taxon>Fungi</taxon>
        <taxon>Dikarya</taxon>
        <taxon>Ascomycota</taxon>
        <taxon>Pezizomycotina</taxon>
        <taxon>Sordariomycetes</taxon>
        <taxon>Sordariomycetidae</taxon>
        <taxon>Sordariales</taxon>
        <taxon>Chaetomiaceae</taxon>
        <taxon>Canariomyces</taxon>
    </lineage>
</organism>
<evidence type="ECO:0000313" key="16">
    <source>
        <dbReference type="Proteomes" id="UP001302812"/>
    </source>
</evidence>
<keyword evidence="9" id="KW-0223">Dioxygenase</keyword>
<evidence type="ECO:0000313" key="15">
    <source>
        <dbReference type="EMBL" id="KAK4109234.1"/>
    </source>
</evidence>
<name>A0AAN6QI62_9PEZI</name>
<keyword evidence="2" id="KW-0444">Lipid biosynthesis</keyword>
<dbReference type="GO" id="GO:0016702">
    <property type="term" value="F:oxidoreductase activity, acting on single donors with incorporation of molecular oxygen, incorporation of two atoms of oxygen"/>
    <property type="evidence" value="ECO:0007669"/>
    <property type="project" value="TreeGrafter"/>
</dbReference>
<reference evidence="15" key="2">
    <citation type="submission" date="2023-05" db="EMBL/GenBank/DDBJ databases">
        <authorList>
            <consortium name="Lawrence Berkeley National Laboratory"/>
            <person name="Steindorff A."/>
            <person name="Hensen N."/>
            <person name="Bonometti L."/>
            <person name="Westerberg I."/>
            <person name="Brannstrom I.O."/>
            <person name="Guillou S."/>
            <person name="Cros-Aarteil S."/>
            <person name="Calhoun S."/>
            <person name="Haridas S."/>
            <person name="Kuo A."/>
            <person name="Mondo S."/>
            <person name="Pangilinan J."/>
            <person name="Riley R."/>
            <person name="Labutti K."/>
            <person name="Andreopoulos B."/>
            <person name="Lipzen A."/>
            <person name="Chen C."/>
            <person name="Yanf M."/>
            <person name="Daum C."/>
            <person name="Ng V."/>
            <person name="Clum A."/>
            <person name="Ohm R."/>
            <person name="Martin F."/>
            <person name="Silar P."/>
            <person name="Natvig D."/>
            <person name="Lalanne C."/>
            <person name="Gautier V."/>
            <person name="Ament-Velasquez S.L."/>
            <person name="Kruys A."/>
            <person name="Hutchinson M.I."/>
            <person name="Powell A.J."/>
            <person name="Barry K."/>
            <person name="Miller A.N."/>
            <person name="Grigoriev I.V."/>
            <person name="Debuchy R."/>
            <person name="Gladieux P."/>
            <person name="Thoren M.H."/>
            <person name="Johannesson H."/>
        </authorList>
    </citation>
    <scope>NUCLEOTIDE SEQUENCE</scope>
    <source>
        <strain evidence="15">CBS 508.74</strain>
    </source>
</reference>
<dbReference type="InterPro" id="IPR037120">
    <property type="entry name" value="Haem_peroxidase_sf_animal"/>
</dbReference>
<dbReference type="InterPro" id="IPR034815">
    <property type="entry name" value="A_dioxygenase"/>
</dbReference>
<proteinExistence type="predicted"/>
<dbReference type="InterPro" id="IPR019791">
    <property type="entry name" value="Haem_peroxidase_animal"/>
</dbReference>
<keyword evidence="4 14" id="KW-0349">Heme</keyword>
<evidence type="ECO:0000256" key="9">
    <source>
        <dbReference type="ARBA" id="ARBA00022964"/>
    </source>
</evidence>
<dbReference type="Proteomes" id="UP001302812">
    <property type="component" value="Unassembled WGS sequence"/>
</dbReference>
<gene>
    <name evidence="15" type="ORF">N656DRAFT_783135</name>
</gene>
<evidence type="ECO:0000256" key="3">
    <source>
        <dbReference type="ARBA" id="ARBA00022559"/>
    </source>
</evidence>
<dbReference type="GeneID" id="89940012"/>
<keyword evidence="12" id="KW-0443">Lipid metabolism</keyword>
<keyword evidence="3 15" id="KW-0575">Peroxidase</keyword>
<keyword evidence="10" id="KW-0560">Oxidoreductase</keyword>
<dbReference type="AlphaFoldDB" id="A0AAN6QI62"/>
<dbReference type="EMBL" id="MU853357">
    <property type="protein sequence ID" value="KAK4109234.1"/>
    <property type="molecule type" value="Genomic_DNA"/>
</dbReference>
<dbReference type="InterPro" id="IPR050783">
    <property type="entry name" value="Oxylipin_biosynth_metab"/>
</dbReference>
<evidence type="ECO:0000256" key="14">
    <source>
        <dbReference type="PIRSR" id="PIRSR619791-2"/>
    </source>
</evidence>
<dbReference type="GO" id="GO:0004601">
    <property type="term" value="F:peroxidase activity"/>
    <property type="evidence" value="ECO:0007669"/>
    <property type="project" value="UniProtKB-KW"/>
</dbReference>
<comment type="cofactor">
    <cofactor evidence="1">
        <name>Ca(2+)</name>
        <dbReference type="ChEBI" id="CHEBI:29108"/>
    </cofactor>
</comment>
<keyword evidence="6" id="KW-0925">Oxylipin biosynthesis</keyword>
<accession>A0AAN6QI62</accession>
<dbReference type="Pfam" id="PF03098">
    <property type="entry name" value="An_peroxidase"/>
    <property type="match status" value="1"/>
</dbReference>
<dbReference type="GO" id="GO:0006952">
    <property type="term" value="P:defense response"/>
    <property type="evidence" value="ECO:0007669"/>
    <property type="project" value="UniProtKB-KW"/>
</dbReference>
<evidence type="ECO:0000256" key="7">
    <source>
        <dbReference type="ARBA" id="ARBA00022821"/>
    </source>
</evidence>
<dbReference type="GO" id="GO:0006633">
    <property type="term" value="P:fatty acid biosynthetic process"/>
    <property type="evidence" value="ECO:0007669"/>
    <property type="project" value="UniProtKB-KW"/>
</dbReference>
<dbReference type="SUPFAM" id="SSF48113">
    <property type="entry name" value="Heme-dependent peroxidases"/>
    <property type="match status" value="1"/>
</dbReference>
<reference evidence="15" key="1">
    <citation type="journal article" date="2023" name="Mol. Phylogenet. Evol.">
        <title>Genome-scale phylogeny and comparative genomics of the fungal order Sordariales.</title>
        <authorList>
            <person name="Hensen N."/>
            <person name="Bonometti L."/>
            <person name="Westerberg I."/>
            <person name="Brannstrom I.O."/>
            <person name="Guillou S."/>
            <person name="Cros-Aarteil S."/>
            <person name="Calhoun S."/>
            <person name="Haridas S."/>
            <person name="Kuo A."/>
            <person name="Mondo S."/>
            <person name="Pangilinan J."/>
            <person name="Riley R."/>
            <person name="LaButti K."/>
            <person name="Andreopoulos B."/>
            <person name="Lipzen A."/>
            <person name="Chen C."/>
            <person name="Yan M."/>
            <person name="Daum C."/>
            <person name="Ng V."/>
            <person name="Clum A."/>
            <person name="Steindorff A."/>
            <person name="Ohm R.A."/>
            <person name="Martin F."/>
            <person name="Silar P."/>
            <person name="Natvig D.O."/>
            <person name="Lalanne C."/>
            <person name="Gautier V."/>
            <person name="Ament-Velasquez S.L."/>
            <person name="Kruys A."/>
            <person name="Hutchinson M.I."/>
            <person name="Powell A.J."/>
            <person name="Barry K."/>
            <person name="Miller A.N."/>
            <person name="Grigoriev I.V."/>
            <person name="Debuchy R."/>
            <person name="Gladieux P."/>
            <person name="Hiltunen Thoren M."/>
            <person name="Johannesson H."/>
        </authorList>
    </citation>
    <scope>NUCLEOTIDE SEQUENCE</scope>
    <source>
        <strain evidence="15">CBS 508.74</strain>
    </source>
</reference>
<dbReference type="GO" id="GO:0006979">
    <property type="term" value="P:response to oxidative stress"/>
    <property type="evidence" value="ECO:0007669"/>
    <property type="project" value="InterPro"/>
</dbReference>
<dbReference type="GO" id="GO:0031408">
    <property type="term" value="P:oxylipin biosynthetic process"/>
    <property type="evidence" value="ECO:0007669"/>
    <property type="project" value="UniProtKB-KW"/>
</dbReference>